<name>A0A9Q0J9S3_9ROSI</name>
<evidence type="ECO:0000259" key="4">
    <source>
        <dbReference type="Pfam" id="PF18052"/>
    </source>
</evidence>
<accession>A0A9Q0J9S3</accession>
<comment type="caution">
    <text evidence="5">The sequence shown here is derived from an EMBL/GenBank/DDBJ whole genome shotgun (WGS) entry which is preliminary data.</text>
</comment>
<proteinExistence type="predicted"/>
<dbReference type="Pfam" id="PF18052">
    <property type="entry name" value="Rx_N"/>
    <property type="match status" value="1"/>
</dbReference>
<reference evidence="5" key="1">
    <citation type="submission" date="2022-02" db="EMBL/GenBank/DDBJ databases">
        <authorList>
            <person name="Henning P.M."/>
            <person name="McCubbin A.G."/>
            <person name="Shore J.S."/>
        </authorList>
    </citation>
    <scope>NUCLEOTIDE SEQUENCE</scope>
    <source>
        <strain evidence="5">F60SS</strain>
        <tissue evidence="5">Leaves</tissue>
    </source>
</reference>
<dbReference type="OrthoDB" id="1743675at2759"/>
<keyword evidence="3" id="KW-0611">Plant defense</keyword>
<dbReference type="PANTHER" id="PTHR19338">
    <property type="entry name" value="TRANSLOCASE OF INNER MITOCHONDRIAL MEMBRANE 13 HOMOLOG"/>
    <property type="match status" value="1"/>
</dbReference>
<sequence>MAEIVLTFALEETLKKVGLLAVEGIQLAWGFKAKLKKLSQSLESIRAVLRDAEDKQAEKPSVKDWLQRLREVAYVADDVLDEFGYEVLRQKVETTPTEKGLVNPLRDWKNNGFSFIPLKKWRPPAVGILKINVASYPPLGDNMEEIERRAEFTCL</sequence>
<evidence type="ECO:0000313" key="6">
    <source>
        <dbReference type="Proteomes" id="UP001141552"/>
    </source>
</evidence>
<dbReference type="CDD" id="cd14798">
    <property type="entry name" value="RX-CC_like"/>
    <property type="match status" value="1"/>
</dbReference>
<evidence type="ECO:0000256" key="1">
    <source>
        <dbReference type="ARBA" id="ARBA00022737"/>
    </source>
</evidence>
<dbReference type="Proteomes" id="UP001141552">
    <property type="component" value="Unassembled WGS sequence"/>
</dbReference>
<protein>
    <recommendedName>
        <fullName evidence="4">Disease resistance N-terminal domain-containing protein</fullName>
    </recommendedName>
</protein>
<evidence type="ECO:0000256" key="3">
    <source>
        <dbReference type="ARBA" id="ARBA00022821"/>
    </source>
</evidence>
<dbReference type="Gene3D" id="1.20.5.4130">
    <property type="match status" value="1"/>
</dbReference>
<dbReference type="GO" id="GO:0006952">
    <property type="term" value="P:defense response"/>
    <property type="evidence" value="ECO:0007669"/>
    <property type="project" value="UniProtKB-KW"/>
</dbReference>
<dbReference type="AlphaFoldDB" id="A0A9Q0J9S3"/>
<dbReference type="GO" id="GO:0000166">
    <property type="term" value="F:nucleotide binding"/>
    <property type="evidence" value="ECO:0007669"/>
    <property type="project" value="UniProtKB-KW"/>
</dbReference>
<feature type="domain" description="Disease resistance N-terminal" evidence="4">
    <location>
        <begin position="10"/>
        <end position="94"/>
    </location>
</feature>
<dbReference type="EMBL" id="JAKUCV010004893">
    <property type="protein sequence ID" value="KAJ4833668.1"/>
    <property type="molecule type" value="Genomic_DNA"/>
</dbReference>
<dbReference type="InterPro" id="IPR041118">
    <property type="entry name" value="Rx_N"/>
</dbReference>
<dbReference type="PANTHER" id="PTHR19338:SF73">
    <property type="entry name" value="DISEASE RESISTANCE PROTEIN RGA2-LIKE"/>
    <property type="match status" value="1"/>
</dbReference>
<reference evidence="5" key="2">
    <citation type="journal article" date="2023" name="Plants (Basel)">
        <title>Annotation of the Turnera subulata (Passifloraceae) Draft Genome Reveals the S-Locus Evolved after the Divergence of Turneroideae from Passifloroideae in a Stepwise Manner.</title>
        <authorList>
            <person name="Henning P.M."/>
            <person name="Roalson E.H."/>
            <person name="Mir W."/>
            <person name="McCubbin A.G."/>
            <person name="Shore J.S."/>
        </authorList>
    </citation>
    <scope>NUCLEOTIDE SEQUENCE</scope>
    <source>
        <strain evidence="5">F60SS</strain>
    </source>
</reference>
<keyword evidence="1" id="KW-0677">Repeat</keyword>
<evidence type="ECO:0000256" key="2">
    <source>
        <dbReference type="ARBA" id="ARBA00022741"/>
    </source>
</evidence>
<keyword evidence="6" id="KW-1185">Reference proteome</keyword>
<gene>
    <name evidence="5" type="ORF">Tsubulata_022886</name>
</gene>
<organism evidence="5 6">
    <name type="scientific">Turnera subulata</name>
    <dbReference type="NCBI Taxonomy" id="218843"/>
    <lineage>
        <taxon>Eukaryota</taxon>
        <taxon>Viridiplantae</taxon>
        <taxon>Streptophyta</taxon>
        <taxon>Embryophyta</taxon>
        <taxon>Tracheophyta</taxon>
        <taxon>Spermatophyta</taxon>
        <taxon>Magnoliopsida</taxon>
        <taxon>eudicotyledons</taxon>
        <taxon>Gunneridae</taxon>
        <taxon>Pentapetalae</taxon>
        <taxon>rosids</taxon>
        <taxon>fabids</taxon>
        <taxon>Malpighiales</taxon>
        <taxon>Passifloraceae</taxon>
        <taxon>Turnera</taxon>
    </lineage>
</organism>
<evidence type="ECO:0000313" key="5">
    <source>
        <dbReference type="EMBL" id="KAJ4833668.1"/>
    </source>
</evidence>
<keyword evidence="2" id="KW-0547">Nucleotide-binding</keyword>
<dbReference type="InterPro" id="IPR038005">
    <property type="entry name" value="RX-like_CC"/>
</dbReference>